<reference evidence="1" key="1">
    <citation type="submission" date="2020-10" db="EMBL/GenBank/DDBJ databases">
        <authorList>
            <person name="Gilroy R."/>
        </authorList>
    </citation>
    <scope>NUCLEOTIDE SEQUENCE</scope>
    <source>
        <strain evidence="1">18911</strain>
    </source>
</reference>
<organism evidence="1 2">
    <name type="scientific">Candidatus Stercoripulliclostridium merdigallinarum</name>
    <dbReference type="NCBI Taxonomy" id="2840951"/>
    <lineage>
        <taxon>Bacteria</taxon>
        <taxon>Bacillati</taxon>
        <taxon>Bacillota</taxon>
        <taxon>Clostridia</taxon>
        <taxon>Eubacteriales</taxon>
        <taxon>Candidatus Stercoripulliclostridium</taxon>
    </lineage>
</organism>
<dbReference type="EMBL" id="DVNF01000139">
    <property type="protein sequence ID" value="HIU60669.1"/>
    <property type="molecule type" value="Genomic_DNA"/>
</dbReference>
<evidence type="ECO:0000313" key="1">
    <source>
        <dbReference type="EMBL" id="HIU60669.1"/>
    </source>
</evidence>
<evidence type="ECO:0000313" key="2">
    <source>
        <dbReference type="Proteomes" id="UP000824094"/>
    </source>
</evidence>
<sequence length="54" mass="6141">MKFKYVVVILMLLATACVMIFSGLKDVPVPRVAPREYPPLMFDENGEFTVLHLT</sequence>
<dbReference type="PROSITE" id="PS51257">
    <property type="entry name" value="PROKAR_LIPOPROTEIN"/>
    <property type="match status" value="1"/>
</dbReference>
<gene>
    <name evidence="1" type="ORF">IAB05_04700</name>
</gene>
<accession>A0A9D1MI12</accession>
<dbReference type="AlphaFoldDB" id="A0A9D1MI12"/>
<dbReference type="Proteomes" id="UP000824094">
    <property type="component" value="Unassembled WGS sequence"/>
</dbReference>
<comment type="caution">
    <text evidence="1">The sequence shown here is derived from an EMBL/GenBank/DDBJ whole genome shotgun (WGS) entry which is preliminary data.</text>
</comment>
<feature type="non-terminal residue" evidence="1">
    <location>
        <position position="54"/>
    </location>
</feature>
<protein>
    <submittedName>
        <fullName evidence="1">Uncharacterized protein</fullName>
    </submittedName>
</protein>
<reference evidence="1" key="2">
    <citation type="journal article" date="2021" name="PeerJ">
        <title>Extensive microbial diversity within the chicken gut microbiome revealed by metagenomics and culture.</title>
        <authorList>
            <person name="Gilroy R."/>
            <person name="Ravi A."/>
            <person name="Getino M."/>
            <person name="Pursley I."/>
            <person name="Horton D.L."/>
            <person name="Alikhan N.F."/>
            <person name="Baker D."/>
            <person name="Gharbi K."/>
            <person name="Hall N."/>
            <person name="Watson M."/>
            <person name="Adriaenssens E.M."/>
            <person name="Foster-Nyarko E."/>
            <person name="Jarju S."/>
            <person name="Secka A."/>
            <person name="Antonio M."/>
            <person name="Oren A."/>
            <person name="Chaudhuri R.R."/>
            <person name="La Ragione R."/>
            <person name="Hildebrand F."/>
            <person name="Pallen M.J."/>
        </authorList>
    </citation>
    <scope>NUCLEOTIDE SEQUENCE</scope>
    <source>
        <strain evidence="1">18911</strain>
    </source>
</reference>
<proteinExistence type="predicted"/>
<name>A0A9D1MI12_9FIRM</name>